<feature type="compositionally biased region" description="Pro residues" evidence="1">
    <location>
        <begin position="375"/>
        <end position="384"/>
    </location>
</feature>
<feature type="transmembrane region" description="Helical" evidence="2">
    <location>
        <begin position="403"/>
        <end position="425"/>
    </location>
</feature>
<evidence type="ECO:0000256" key="3">
    <source>
        <dbReference type="SAM" id="SignalP"/>
    </source>
</evidence>
<evidence type="ECO:0000256" key="2">
    <source>
        <dbReference type="SAM" id="Phobius"/>
    </source>
</evidence>
<feature type="chain" id="PRO_5035185641" description="Squalene cyclase C-terminal domain-containing protein" evidence="3">
    <location>
        <begin position="24"/>
        <end position="433"/>
    </location>
</feature>
<evidence type="ECO:0008006" key="6">
    <source>
        <dbReference type="Google" id="ProtNLM"/>
    </source>
</evidence>
<gene>
    <name evidence="4" type="ORF">Rhe02_16440</name>
</gene>
<proteinExistence type="predicted"/>
<comment type="caution">
    <text evidence="4">The sequence shown here is derived from an EMBL/GenBank/DDBJ whole genome shotgun (WGS) entry which is preliminary data.</text>
</comment>
<evidence type="ECO:0000256" key="1">
    <source>
        <dbReference type="SAM" id="MobiDB-lite"/>
    </source>
</evidence>
<keyword evidence="5" id="KW-1185">Reference proteome</keyword>
<keyword evidence="3" id="KW-0732">Signal</keyword>
<organism evidence="4 5">
    <name type="scientific">Rhizocola hellebori</name>
    <dbReference type="NCBI Taxonomy" id="1392758"/>
    <lineage>
        <taxon>Bacteria</taxon>
        <taxon>Bacillati</taxon>
        <taxon>Actinomycetota</taxon>
        <taxon>Actinomycetes</taxon>
        <taxon>Micromonosporales</taxon>
        <taxon>Micromonosporaceae</taxon>
        <taxon>Rhizocola</taxon>
    </lineage>
</organism>
<dbReference type="Proteomes" id="UP000612899">
    <property type="component" value="Unassembled WGS sequence"/>
</dbReference>
<protein>
    <recommendedName>
        <fullName evidence="6">Squalene cyclase C-terminal domain-containing protein</fullName>
    </recommendedName>
</protein>
<dbReference type="EMBL" id="BONY01000008">
    <property type="protein sequence ID" value="GIH03577.1"/>
    <property type="molecule type" value="Genomic_DNA"/>
</dbReference>
<reference evidence="4" key="1">
    <citation type="submission" date="2021-01" db="EMBL/GenBank/DDBJ databases">
        <title>Whole genome shotgun sequence of Rhizocola hellebori NBRC 109834.</title>
        <authorList>
            <person name="Komaki H."/>
            <person name="Tamura T."/>
        </authorList>
    </citation>
    <scope>NUCLEOTIDE SEQUENCE</scope>
    <source>
        <strain evidence="4">NBRC 109834</strain>
    </source>
</reference>
<feature type="signal peptide" evidence="3">
    <location>
        <begin position="1"/>
        <end position="23"/>
    </location>
</feature>
<dbReference type="RefSeq" id="WP_239123561.1">
    <property type="nucleotide sequence ID" value="NZ_BONY01000008.1"/>
</dbReference>
<sequence>MRKLFSILAAAGLAVAIAAPAQAAPAWDSDGSWSKGVKWLEGELVNGALPAPAWDPATPADPDWGMTIDMLIAVRASKLEQPLAQALSQNIAANVDSYTTPSWGAGLIIGGATAKVLFASVISGGDPLSFGGHNMRQRTLDRIDAGGWIHDSDGNGGNMFDQSLAVLGLAGSGGVPDNVVQYLLSQQCAEGGFPLFPTAGPIGNCQASAADANDDVKKLWPEPHVDGTAMAIQALYGAGKKQQADKAVAWLAGMQQPNGSFFDRWASPVPSTNSTGLAAQALYAGGKVDQASKAAAFIRTLQLTTANAGAASAHVGAIAKGTADFADGTADGICEVKPEFENCFIDEMDPWHRATTQALLAFTLVPMHRIGVDSPPTPSSPSSPSPSASAPGSGGGLPVTGPAAFTMAGVGAAVVLAGMLLLALARRRRVSVR</sequence>
<keyword evidence="2" id="KW-0812">Transmembrane</keyword>
<feature type="region of interest" description="Disordered" evidence="1">
    <location>
        <begin position="371"/>
        <end position="395"/>
    </location>
</feature>
<dbReference type="AlphaFoldDB" id="A0A8J3Q5A6"/>
<name>A0A8J3Q5A6_9ACTN</name>
<keyword evidence="2" id="KW-0472">Membrane</keyword>
<evidence type="ECO:0000313" key="4">
    <source>
        <dbReference type="EMBL" id="GIH03577.1"/>
    </source>
</evidence>
<dbReference type="Gene3D" id="1.50.10.20">
    <property type="match status" value="1"/>
</dbReference>
<dbReference type="InterPro" id="IPR008930">
    <property type="entry name" value="Terpenoid_cyclase/PrenylTrfase"/>
</dbReference>
<dbReference type="CDD" id="cd00688">
    <property type="entry name" value="ISOPREN_C2_like"/>
    <property type="match status" value="1"/>
</dbReference>
<accession>A0A8J3Q5A6</accession>
<dbReference type="SUPFAM" id="SSF48239">
    <property type="entry name" value="Terpenoid cyclases/Protein prenyltransferases"/>
    <property type="match status" value="1"/>
</dbReference>
<evidence type="ECO:0000313" key="5">
    <source>
        <dbReference type="Proteomes" id="UP000612899"/>
    </source>
</evidence>
<keyword evidence="2" id="KW-1133">Transmembrane helix</keyword>